<evidence type="ECO:0000313" key="10">
    <source>
        <dbReference type="Proteomes" id="UP001596174"/>
    </source>
</evidence>
<dbReference type="SUPFAM" id="SSF143081">
    <property type="entry name" value="BB1717-like"/>
    <property type="match status" value="1"/>
</dbReference>
<gene>
    <name evidence="9" type="ORF">ACFP3V_13800</name>
</gene>
<accession>A0ABW1G0M1</accession>
<evidence type="ECO:0000256" key="5">
    <source>
        <dbReference type="ARBA" id="ARBA00023124"/>
    </source>
</evidence>
<dbReference type="PANTHER" id="PTHR13604:SF0">
    <property type="entry name" value="ABASIC SITE PROCESSING PROTEIN HMCES"/>
    <property type="match status" value="1"/>
</dbReference>
<dbReference type="EC" id="3.4.-.-" evidence="8"/>
<sequence length="251" mass="27892">MCGRYASSRKPEDLVELFGIAHWEPTEALAEDWNIAPTKPVHAVVQRPLKGAGPEPVRQLRVLRWGLVPSWAESPDTAVKMINARAETVHEKPAYRRALASRRCLLPADGYYEWFTPEGPEAKKRGPKQPYFITPKDGSVAAFAGLFEFWRDRGKPDGHPDAWWATCAVVTTEAEPELAGIHPRMPLILPPDRWDAWLDPAIDTAEEARALLAPPPRGLMEIRPVSPAVGNIRNNGPHLLAPVDPSADKLF</sequence>
<evidence type="ECO:0000256" key="4">
    <source>
        <dbReference type="ARBA" id="ARBA00022801"/>
    </source>
</evidence>
<proteinExistence type="inferred from homology"/>
<evidence type="ECO:0000313" key="9">
    <source>
        <dbReference type="EMBL" id="MFC5908280.1"/>
    </source>
</evidence>
<keyword evidence="4 8" id="KW-0378">Hydrolase</keyword>
<evidence type="ECO:0000256" key="8">
    <source>
        <dbReference type="RuleBase" id="RU364100"/>
    </source>
</evidence>
<keyword evidence="7" id="KW-0456">Lyase</keyword>
<evidence type="ECO:0000256" key="1">
    <source>
        <dbReference type="ARBA" id="ARBA00008136"/>
    </source>
</evidence>
<dbReference type="GO" id="GO:0016787">
    <property type="term" value="F:hydrolase activity"/>
    <property type="evidence" value="ECO:0007669"/>
    <property type="project" value="UniProtKB-KW"/>
</dbReference>
<dbReference type="InterPro" id="IPR036590">
    <property type="entry name" value="SRAP-like"/>
</dbReference>
<dbReference type="Gene3D" id="3.90.1680.10">
    <property type="entry name" value="SOS response associated peptidase-like"/>
    <property type="match status" value="1"/>
</dbReference>
<evidence type="ECO:0000256" key="6">
    <source>
        <dbReference type="ARBA" id="ARBA00023125"/>
    </source>
</evidence>
<dbReference type="InterPro" id="IPR003738">
    <property type="entry name" value="SRAP"/>
</dbReference>
<dbReference type="Proteomes" id="UP001596174">
    <property type="component" value="Unassembled WGS sequence"/>
</dbReference>
<keyword evidence="10" id="KW-1185">Reference proteome</keyword>
<evidence type="ECO:0000256" key="3">
    <source>
        <dbReference type="ARBA" id="ARBA00022763"/>
    </source>
</evidence>
<reference evidence="10" key="1">
    <citation type="journal article" date="2019" name="Int. J. Syst. Evol. Microbiol.">
        <title>The Global Catalogue of Microorganisms (GCM) 10K type strain sequencing project: providing services to taxonomists for standard genome sequencing and annotation.</title>
        <authorList>
            <consortium name="The Broad Institute Genomics Platform"/>
            <consortium name="The Broad Institute Genome Sequencing Center for Infectious Disease"/>
            <person name="Wu L."/>
            <person name="Ma J."/>
        </authorList>
    </citation>
    <scope>NUCLEOTIDE SEQUENCE [LARGE SCALE GENOMIC DNA]</scope>
    <source>
        <strain evidence="10">JCM 4816</strain>
    </source>
</reference>
<evidence type="ECO:0000256" key="2">
    <source>
        <dbReference type="ARBA" id="ARBA00022670"/>
    </source>
</evidence>
<comment type="caution">
    <text evidence="9">The sequence shown here is derived from an EMBL/GenBank/DDBJ whole genome shotgun (WGS) entry which is preliminary data.</text>
</comment>
<keyword evidence="5" id="KW-0190">Covalent protein-DNA linkage</keyword>
<dbReference type="Pfam" id="PF02586">
    <property type="entry name" value="SRAP"/>
    <property type="match status" value="1"/>
</dbReference>
<dbReference type="EMBL" id="JBHSQJ010000054">
    <property type="protein sequence ID" value="MFC5908280.1"/>
    <property type="molecule type" value="Genomic_DNA"/>
</dbReference>
<keyword evidence="2 8" id="KW-0645">Protease</keyword>
<name>A0ABW1G0M1_9ACTN</name>
<organism evidence="9 10">
    <name type="scientific">Streptacidiphilus monticola</name>
    <dbReference type="NCBI Taxonomy" id="2161674"/>
    <lineage>
        <taxon>Bacteria</taxon>
        <taxon>Bacillati</taxon>
        <taxon>Actinomycetota</taxon>
        <taxon>Actinomycetes</taxon>
        <taxon>Kitasatosporales</taxon>
        <taxon>Streptomycetaceae</taxon>
        <taxon>Streptacidiphilus</taxon>
    </lineage>
</organism>
<keyword evidence="3" id="KW-0227">DNA damage</keyword>
<protein>
    <recommendedName>
        <fullName evidence="8">Abasic site processing protein</fullName>
        <ecNumber evidence="8">3.4.-.-</ecNumber>
    </recommendedName>
</protein>
<dbReference type="RefSeq" id="WP_380583275.1">
    <property type="nucleotide sequence ID" value="NZ_JBHSQJ010000054.1"/>
</dbReference>
<evidence type="ECO:0000256" key="7">
    <source>
        <dbReference type="ARBA" id="ARBA00023239"/>
    </source>
</evidence>
<comment type="similarity">
    <text evidence="1 8">Belongs to the SOS response-associated peptidase family.</text>
</comment>
<keyword evidence="6" id="KW-0238">DNA-binding</keyword>
<dbReference type="PANTHER" id="PTHR13604">
    <property type="entry name" value="DC12-RELATED"/>
    <property type="match status" value="1"/>
</dbReference>